<keyword evidence="5" id="KW-1185">Reference proteome</keyword>
<dbReference type="Proteomes" id="UP000314982">
    <property type="component" value="Unassembled WGS sequence"/>
</dbReference>
<keyword evidence="1" id="KW-0009">Actin-binding</keyword>
<dbReference type="GO" id="GO:0051015">
    <property type="term" value="F:actin filament binding"/>
    <property type="evidence" value="ECO:0007669"/>
    <property type="project" value="InterPro"/>
</dbReference>
<reference evidence="4" key="2">
    <citation type="submission" date="2025-08" db="UniProtKB">
        <authorList>
            <consortium name="Ensembl"/>
        </authorList>
    </citation>
    <scope>IDENTIFICATION</scope>
</reference>
<evidence type="ECO:0000313" key="5">
    <source>
        <dbReference type="Proteomes" id="UP000314982"/>
    </source>
</evidence>
<dbReference type="PANTHER" id="PTHR15012">
    <property type="entry name" value="APICAL PROTEIN/SHROOM-RELATED"/>
    <property type="match status" value="1"/>
</dbReference>
<reference evidence="4" key="3">
    <citation type="submission" date="2025-09" db="UniProtKB">
        <authorList>
            <consortium name="Ensembl"/>
        </authorList>
    </citation>
    <scope>IDENTIFICATION</scope>
</reference>
<feature type="compositionally biased region" description="Pro residues" evidence="2">
    <location>
        <begin position="99"/>
        <end position="112"/>
    </location>
</feature>
<dbReference type="InterPro" id="IPR027685">
    <property type="entry name" value="Shroom_fam"/>
</dbReference>
<dbReference type="PROSITE" id="PS51306">
    <property type="entry name" value="ASD1"/>
    <property type="match status" value="1"/>
</dbReference>
<reference evidence="5" key="1">
    <citation type="submission" date="2018-06" db="EMBL/GenBank/DDBJ databases">
        <title>Genome assembly of Danube salmon.</title>
        <authorList>
            <person name="Macqueen D.J."/>
            <person name="Gundappa M.K."/>
        </authorList>
    </citation>
    <scope>NUCLEOTIDE SEQUENCE [LARGE SCALE GENOMIC DNA]</scope>
</reference>
<dbReference type="Pfam" id="PF08688">
    <property type="entry name" value="ASD1"/>
    <property type="match status" value="1"/>
</dbReference>
<dbReference type="GO" id="GO:0007015">
    <property type="term" value="P:actin filament organization"/>
    <property type="evidence" value="ECO:0007669"/>
    <property type="project" value="TreeGrafter"/>
</dbReference>
<feature type="compositionally biased region" description="Basic and acidic residues" evidence="2">
    <location>
        <begin position="367"/>
        <end position="376"/>
    </location>
</feature>
<evidence type="ECO:0000259" key="3">
    <source>
        <dbReference type="PROSITE" id="PS51306"/>
    </source>
</evidence>
<dbReference type="GO" id="GO:0043296">
    <property type="term" value="C:apical junction complex"/>
    <property type="evidence" value="ECO:0007669"/>
    <property type="project" value="TreeGrafter"/>
</dbReference>
<feature type="domain" description="ASD1" evidence="3">
    <location>
        <begin position="70"/>
        <end position="140"/>
    </location>
</feature>
<dbReference type="GO" id="GO:0030864">
    <property type="term" value="C:cortical actin cytoskeleton"/>
    <property type="evidence" value="ECO:0007669"/>
    <property type="project" value="TreeGrafter"/>
</dbReference>
<feature type="compositionally biased region" description="Pro residues" evidence="2">
    <location>
        <begin position="45"/>
        <end position="57"/>
    </location>
</feature>
<evidence type="ECO:0000256" key="2">
    <source>
        <dbReference type="SAM" id="MobiDB-lite"/>
    </source>
</evidence>
<feature type="compositionally biased region" description="Low complexity" evidence="2">
    <location>
        <begin position="177"/>
        <end position="196"/>
    </location>
</feature>
<dbReference type="STRING" id="62062.ENSHHUP00000023792"/>
<name>A0A4W5LD60_9TELE</name>
<feature type="compositionally biased region" description="Pro residues" evidence="2">
    <location>
        <begin position="69"/>
        <end position="81"/>
    </location>
</feature>
<protein>
    <recommendedName>
        <fullName evidence="3">ASD1 domain-containing protein</fullName>
    </recommendedName>
</protein>
<feature type="compositionally biased region" description="Basic and acidic residues" evidence="2">
    <location>
        <begin position="121"/>
        <end position="147"/>
    </location>
</feature>
<feature type="compositionally biased region" description="Basic and acidic residues" evidence="2">
    <location>
        <begin position="214"/>
        <end position="230"/>
    </location>
</feature>
<organism evidence="4 5">
    <name type="scientific">Hucho hucho</name>
    <name type="common">huchen</name>
    <dbReference type="NCBI Taxonomy" id="62062"/>
    <lineage>
        <taxon>Eukaryota</taxon>
        <taxon>Metazoa</taxon>
        <taxon>Chordata</taxon>
        <taxon>Craniata</taxon>
        <taxon>Vertebrata</taxon>
        <taxon>Euteleostomi</taxon>
        <taxon>Actinopterygii</taxon>
        <taxon>Neopterygii</taxon>
        <taxon>Teleostei</taxon>
        <taxon>Protacanthopterygii</taxon>
        <taxon>Salmoniformes</taxon>
        <taxon>Salmonidae</taxon>
        <taxon>Salmoninae</taxon>
        <taxon>Hucho</taxon>
    </lineage>
</organism>
<sequence>MERKAVAPKTSPKPSIVTTTVPASAPATSLSPHTPKERHTITTPDPVPAPTTSPSPHTPKERHTITTPDPVPAPTTSPSPHTPRERHLVTPKPEGFSPPELPSVPALGPPVPARIGGRKRLTMEQKKRSYSEPENMHEVGLESDPRRSSQHQQILFPGTETSVADRRRMFEVATSRSLSSSSQAPQGLQGSQAGLAVSRPELRQLQQDALANYMERKRGWRTDRDRDRSEGRRHRDRPHSAYLQPFTDTQSVSSTSTTSLASLQELLGPDSSLSGDERLCSTLPPGLQLQGSVYPGRVTAPHILAQAPTSVSTSHQYPTGFGSNRPLEGEPAPAKAYEAFRSQRGDGAFERAPPARSSGKSSSVEDLLEHSEERPAPQHFRSRSSPSVERLNQVEDTLCLLDFF</sequence>
<dbReference type="PANTHER" id="PTHR15012:SF33">
    <property type="entry name" value="PROTEIN SHROOM3"/>
    <property type="match status" value="1"/>
</dbReference>
<dbReference type="Ensembl" id="ENSHHUT00000024687.1">
    <property type="protein sequence ID" value="ENSHHUP00000023792.1"/>
    <property type="gene ID" value="ENSHHUG00000014929.1"/>
</dbReference>
<dbReference type="GeneTree" id="ENSGT00940000157778"/>
<dbReference type="GO" id="GO:0016324">
    <property type="term" value="C:apical plasma membrane"/>
    <property type="evidence" value="ECO:0007669"/>
    <property type="project" value="TreeGrafter"/>
</dbReference>
<evidence type="ECO:0000256" key="1">
    <source>
        <dbReference type="PROSITE-ProRule" id="PRU00637"/>
    </source>
</evidence>
<evidence type="ECO:0000313" key="4">
    <source>
        <dbReference type="Ensembl" id="ENSHHUP00000023792.1"/>
    </source>
</evidence>
<feature type="region of interest" description="Disordered" evidence="2">
    <location>
        <begin position="309"/>
        <end position="391"/>
    </location>
</feature>
<feature type="compositionally biased region" description="Low complexity" evidence="2">
    <location>
        <begin position="18"/>
        <end position="33"/>
    </location>
</feature>
<feature type="region of interest" description="Disordered" evidence="2">
    <location>
        <begin position="1"/>
        <end position="258"/>
    </location>
</feature>
<dbReference type="InterPro" id="IPR014800">
    <property type="entry name" value="ASD1_dom"/>
</dbReference>
<dbReference type="GO" id="GO:0005912">
    <property type="term" value="C:adherens junction"/>
    <property type="evidence" value="ECO:0007669"/>
    <property type="project" value="TreeGrafter"/>
</dbReference>
<proteinExistence type="predicted"/>
<feature type="compositionally biased region" description="Low complexity" evidence="2">
    <location>
        <begin position="247"/>
        <end position="258"/>
    </location>
</feature>
<accession>A0A4W5LD60</accession>
<dbReference type="AlphaFoldDB" id="A0A4W5LD60"/>